<accession>A0A8S9Q407</accession>
<dbReference type="Proteomes" id="UP000712600">
    <property type="component" value="Unassembled WGS sequence"/>
</dbReference>
<evidence type="ECO:0000313" key="1">
    <source>
        <dbReference type="EMBL" id="KAF3537369.1"/>
    </source>
</evidence>
<gene>
    <name evidence="1" type="ORF">F2Q69_00019921</name>
</gene>
<dbReference type="AlphaFoldDB" id="A0A8S9Q407"/>
<sequence length="377" mass="42698">MSEDFWKQLQEMNEPTYVFLNMLADSHRQSWYQRSAPRTRSMRCSMESVRIENTTATMKDKWRRGDEKMKDFTGQLVPLMIKWRCCPELVQFHGFRLVEVLLDTPPRSPKNCPGAKGCLFESRSVRPNLLVSIRSSRGSVQVEISSVQSSRDVHLGFWLSDQPAASRLEHLQVLVIFKDSVVAGGRTIWADLLVCIVGTTGPMPYRPYYESCSLGTRLGLVCISLVFPLLEARSWQEAKSNLVTVALGKDDRIPWCWTSWSKFCDSDRIVPNPSRNASGLWCWVERSAMFLFDCWLAGRFGGVTVSIFEASTMASWDSGCLMGRVRFGFLPLVQSVSAMRAVDGRSSSYVFNVSKGNRPQLTASSSVFTYLFSSCRF</sequence>
<name>A0A8S9Q407_BRACR</name>
<evidence type="ECO:0000313" key="2">
    <source>
        <dbReference type="Proteomes" id="UP000712600"/>
    </source>
</evidence>
<dbReference type="EMBL" id="QGKX02001290">
    <property type="protein sequence ID" value="KAF3537369.1"/>
    <property type="molecule type" value="Genomic_DNA"/>
</dbReference>
<proteinExistence type="predicted"/>
<protein>
    <submittedName>
        <fullName evidence="1">Uncharacterized protein</fullName>
    </submittedName>
</protein>
<reference evidence="1" key="1">
    <citation type="submission" date="2019-12" db="EMBL/GenBank/DDBJ databases">
        <title>Genome sequencing and annotation of Brassica cretica.</title>
        <authorList>
            <person name="Studholme D.J."/>
            <person name="Sarris P."/>
        </authorList>
    </citation>
    <scope>NUCLEOTIDE SEQUENCE</scope>
    <source>
        <strain evidence="1">PFS-109/04</strain>
        <tissue evidence="1">Leaf</tissue>
    </source>
</reference>
<organism evidence="1 2">
    <name type="scientific">Brassica cretica</name>
    <name type="common">Mustard</name>
    <dbReference type="NCBI Taxonomy" id="69181"/>
    <lineage>
        <taxon>Eukaryota</taxon>
        <taxon>Viridiplantae</taxon>
        <taxon>Streptophyta</taxon>
        <taxon>Embryophyta</taxon>
        <taxon>Tracheophyta</taxon>
        <taxon>Spermatophyta</taxon>
        <taxon>Magnoliopsida</taxon>
        <taxon>eudicotyledons</taxon>
        <taxon>Gunneridae</taxon>
        <taxon>Pentapetalae</taxon>
        <taxon>rosids</taxon>
        <taxon>malvids</taxon>
        <taxon>Brassicales</taxon>
        <taxon>Brassicaceae</taxon>
        <taxon>Brassiceae</taxon>
        <taxon>Brassica</taxon>
    </lineage>
</organism>
<comment type="caution">
    <text evidence="1">The sequence shown here is derived from an EMBL/GenBank/DDBJ whole genome shotgun (WGS) entry which is preliminary data.</text>
</comment>